<dbReference type="EMBL" id="JBDODL010000093">
    <property type="protein sequence ID" value="MES1918608.1"/>
    <property type="molecule type" value="Genomic_DNA"/>
</dbReference>
<gene>
    <name evidence="2" type="ORF">MHBO_000552</name>
</gene>
<sequence>MLEKCPSLDLSNTNIITRGCDLTRQIHSGKVCHLICSTAPFENLYLSQVTIHCIEGTWQQLRSDIERYFPFDFHSLRCSGRPRVAIAGFGKSCCGLPYLEHGKFTGNGCVEQAAHGERCSFSCSEHLTASPTNTEECPVEEGVIECLNGQWQQPFCIDPQTTREVSCAQTKISPCAIQKEVQCSGKKVSACETAKNNVVALNRQCAAKKICNAKKVQSICQAKKMKSGLN</sequence>
<keyword evidence="1" id="KW-1015">Disulfide bond</keyword>
<protein>
    <submittedName>
        <fullName evidence="2">Uncharacterized protein</fullName>
    </submittedName>
</protein>
<evidence type="ECO:0000313" key="2">
    <source>
        <dbReference type="EMBL" id="MES1918608.1"/>
    </source>
</evidence>
<evidence type="ECO:0000313" key="3">
    <source>
        <dbReference type="Proteomes" id="UP001439008"/>
    </source>
</evidence>
<keyword evidence="3" id="KW-1185">Reference proteome</keyword>
<evidence type="ECO:0000256" key="1">
    <source>
        <dbReference type="ARBA" id="ARBA00023157"/>
    </source>
</evidence>
<comment type="caution">
    <text evidence="2">The sequence shown here is derived from an EMBL/GenBank/DDBJ whole genome shotgun (WGS) entry which is preliminary data.</text>
</comment>
<reference evidence="2 3" key="1">
    <citation type="journal article" date="2024" name="BMC Biol.">
        <title>Comparative genomics of Ascetosporea gives new insight into the evolutionary basis for animal parasitism in Rhizaria.</title>
        <authorList>
            <person name="Hiltunen Thoren M."/>
            <person name="Onut-Brannstrom I."/>
            <person name="Alfjorden A."/>
            <person name="Peckova H."/>
            <person name="Swords F."/>
            <person name="Hooper C."/>
            <person name="Holzer A.S."/>
            <person name="Bass D."/>
            <person name="Burki F."/>
        </authorList>
    </citation>
    <scope>NUCLEOTIDE SEQUENCE [LARGE SCALE GENOMIC DNA]</scope>
    <source>
        <strain evidence="2">20-A016</strain>
    </source>
</reference>
<dbReference type="InterPro" id="IPR035976">
    <property type="entry name" value="Sushi/SCR/CCP_sf"/>
</dbReference>
<name>A0ABV2AGT8_9EUKA</name>
<dbReference type="Proteomes" id="UP001439008">
    <property type="component" value="Unassembled WGS sequence"/>
</dbReference>
<dbReference type="SUPFAM" id="SSF57535">
    <property type="entry name" value="Complement control module/SCR domain"/>
    <property type="match status" value="1"/>
</dbReference>
<accession>A0ABV2AGT8</accession>
<proteinExistence type="predicted"/>
<organism evidence="2 3">
    <name type="scientific">Bonamia ostreae</name>
    <dbReference type="NCBI Taxonomy" id="126728"/>
    <lineage>
        <taxon>Eukaryota</taxon>
        <taxon>Sar</taxon>
        <taxon>Rhizaria</taxon>
        <taxon>Endomyxa</taxon>
        <taxon>Ascetosporea</taxon>
        <taxon>Haplosporida</taxon>
        <taxon>Bonamia</taxon>
    </lineage>
</organism>